<evidence type="ECO:0000313" key="1">
    <source>
        <dbReference type="EMBL" id="KAF7811998.1"/>
    </source>
</evidence>
<dbReference type="AlphaFoldDB" id="A0A834W843"/>
<organism evidence="1 2">
    <name type="scientific">Senna tora</name>
    <dbReference type="NCBI Taxonomy" id="362788"/>
    <lineage>
        <taxon>Eukaryota</taxon>
        <taxon>Viridiplantae</taxon>
        <taxon>Streptophyta</taxon>
        <taxon>Embryophyta</taxon>
        <taxon>Tracheophyta</taxon>
        <taxon>Spermatophyta</taxon>
        <taxon>Magnoliopsida</taxon>
        <taxon>eudicotyledons</taxon>
        <taxon>Gunneridae</taxon>
        <taxon>Pentapetalae</taxon>
        <taxon>rosids</taxon>
        <taxon>fabids</taxon>
        <taxon>Fabales</taxon>
        <taxon>Fabaceae</taxon>
        <taxon>Caesalpinioideae</taxon>
        <taxon>Cassia clade</taxon>
        <taxon>Senna</taxon>
    </lineage>
</organism>
<gene>
    <name evidence="1" type="ORF">G2W53_032974</name>
</gene>
<evidence type="ECO:0000313" key="2">
    <source>
        <dbReference type="Proteomes" id="UP000634136"/>
    </source>
</evidence>
<reference evidence="1" key="1">
    <citation type="submission" date="2020-09" db="EMBL/GenBank/DDBJ databases">
        <title>Genome-Enabled Discovery of Anthraquinone Biosynthesis in Senna tora.</title>
        <authorList>
            <person name="Kang S.-H."/>
            <person name="Pandey R.P."/>
            <person name="Lee C.-M."/>
            <person name="Sim J.-S."/>
            <person name="Jeong J.-T."/>
            <person name="Choi B.-S."/>
            <person name="Jung M."/>
            <person name="Ginzburg D."/>
            <person name="Zhao K."/>
            <person name="Won S.Y."/>
            <person name="Oh T.-J."/>
            <person name="Yu Y."/>
            <person name="Kim N.-H."/>
            <person name="Lee O.R."/>
            <person name="Lee T.-H."/>
            <person name="Bashyal P."/>
            <person name="Kim T.-S."/>
            <person name="Lee W.-H."/>
            <person name="Kawkins C."/>
            <person name="Kim C.-K."/>
            <person name="Kim J.S."/>
            <person name="Ahn B.O."/>
            <person name="Rhee S.Y."/>
            <person name="Sohng J.K."/>
        </authorList>
    </citation>
    <scope>NUCLEOTIDE SEQUENCE</scope>
    <source>
        <tissue evidence="1">Leaf</tissue>
    </source>
</reference>
<sequence length="35" mass="4197">MKKRQKENRSVVKRDIVMEEEGEKKQIDDAHLIQS</sequence>
<accession>A0A834W843</accession>
<protein>
    <submittedName>
        <fullName evidence="1">Uncharacterized protein</fullName>
    </submittedName>
</protein>
<name>A0A834W843_9FABA</name>
<comment type="caution">
    <text evidence="1">The sequence shown here is derived from an EMBL/GenBank/DDBJ whole genome shotgun (WGS) entry which is preliminary data.</text>
</comment>
<dbReference type="EMBL" id="JAAIUW010000010">
    <property type="protein sequence ID" value="KAF7811998.1"/>
    <property type="molecule type" value="Genomic_DNA"/>
</dbReference>
<keyword evidence="2" id="KW-1185">Reference proteome</keyword>
<proteinExistence type="predicted"/>
<dbReference type="Proteomes" id="UP000634136">
    <property type="component" value="Unassembled WGS sequence"/>
</dbReference>